<keyword evidence="4" id="KW-1185">Reference proteome</keyword>
<evidence type="ECO:0000313" key="3">
    <source>
        <dbReference type="EMBL" id="MBE9463762.1"/>
    </source>
</evidence>
<reference evidence="4" key="1">
    <citation type="submission" date="2023-07" db="EMBL/GenBank/DDBJ databases">
        <title>Dyadobacter sp. nov 'subterranea' isolated from contaminted grondwater.</title>
        <authorList>
            <person name="Szabo I."/>
            <person name="Al-Omari J."/>
            <person name="Szerdahelyi S.G."/>
            <person name="Rado J."/>
        </authorList>
    </citation>
    <scope>NUCLEOTIDE SEQUENCE [LARGE SCALE GENOMIC DNA]</scope>
    <source>
        <strain evidence="4">UP-52</strain>
    </source>
</reference>
<evidence type="ECO:0000259" key="2">
    <source>
        <dbReference type="Pfam" id="PF16117"/>
    </source>
</evidence>
<dbReference type="EMBL" id="JACYGY010000001">
    <property type="protein sequence ID" value="MBE9463762.1"/>
    <property type="molecule type" value="Genomic_DNA"/>
</dbReference>
<evidence type="ECO:0000256" key="1">
    <source>
        <dbReference type="SAM" id="SignalP"/>
    </source>
</evidence>
<proteinExistence type="predicted"/>
<dbReference type="InterPro" id="IPR032269">
    <property type="entry name" value="DUF4833"/>
</dbReference>
<keyword evidence="1" id="KW-0732">Signal</keyword>
<feature type="signal peptide" evidence="1">
    <location>
        <begin position="1"/>
        <end position="23"/>
    </location>
</feature>
<gene>
    <name evidence="3" type="ORF">IEE83_17915</name>
</gene>
<dbReference type="Proteomes" id="UP000634134">
    <property type="component" value="Unassembled WGS sequence"/>
</dbReference>
<evidence type="ECO:0000313" key="4">
    <source>
        <dbReference type="Proteomes" id="UP000634134"/>
    </source>
</evidence>
<name>A0ABR9WE35_9BACT</name>
<dbReference type="Pfam" id="PF16117">
    <property type="entry name" value="DUF4833"/>
    <property type="match status" value="1"/>
</dbReference>
<protein>
    <submittedName>
        <fullName evidence="3">DUF4833 domain-containing protein</fullName>
    </submittedName>
</protein>
<feature type="chain" id="PRO_5045951512" evidence="1">
    <location>
        <begin position="24"/>
        <end position="179"/>
    </location>
</feature>
<accession>A0ABR9WE35</accession>
<sequence length="179" mass="20279">MKELKMKNLLFIFLMAGWTSTYAQQGYPVPAPDEKRLFYIQHSDNHNTFVYNANLKNGVIDTEEPVDIYKIAYTEGGQKVPLSAIQKALAFGIKTTPVSANFYEMELAASKKVKFYLMLDKNGKPKTYTTVNGKKMFLDRIFLKLKEGSTGMGINLDYALFIGKDFSTGQSLTEKSVEW</sequence>
<feature type="domain" description="DUF4833" evidence="2">
    <location>
        <begin position="38"/>
        <end position="175"/>
    </location>
</feature>
<comment type="caution">
    <text evidence="3">The sequence shown here is derived from an EMBL/GenBank/DDBJ whole genome shotgun (WGS) entry which is preliminary data.</text>
</comment>
<organism evidence="3 4">
    <name type="scientific">Dyadobacter subterraneus</name>
    <dbReference type="NCBI Taxonomy" id="2773304"/>
    <lineage>
        <taxon>Bacteria</taxon>
        <taxon>Pseudomonadati</taxon>
        <taxon>Bacteroidota</taxon>
        <taxon>Cytophagia</taxon>
        <taxon>Cytophagales</taxon>
        <taxon>Spirosomataceae</taxon>
        <taxon>Dyadobacter</taxon>
    </lineage>
</organism>
<dbReference type="RefSeq" id="WP_194121875.1">
    <property type="nucleotide sequence ID" value="NZ_JACYGY010000001.1"/>
</dbReference>